<keyword evidence="2" id="KW-1185">Reference proteome</keyword>
<accession>A0AAV4NM32</accession>
<protein>
    <submittedName>
        <fullName evidence="1">Uncharacterized protein</fullName>
    </submittedName>
</protein>
<reference evidence="1 2" key="1">
    <citation type="submission" date="2021-06" db="EMBL/GenBank/DDBJ databases">
        <title>Caerostris extrusa draft genome.</title>
        <authorList>
            <person name="Kono N."/>
            <person name="Arakawa K."/>
        </authorList>
    </citation>
    <scope>NUCLEOTIDE SEQUENCE [LARGE SCALE GENOMIC DNA]</scope>
</reference>
<organism evidence="1 2">
    <name type="scientific">Caerostris extrusa</name>
    <name type="common">Bark spider</name>
    <name type="synonym">Caerostris bankana</name>
    <dbReference type="NCBI Taxonomy" id="172846"/>
    <lineage>
        <taxon>Eukaryota</taxon>
        <taxon>Metazoa</taxon>
        <taxon>Ecdysozoa</taxon>
        <taxon>Arthropoda</taxon>
        <taxon>Chelicerata</taxon>
        <taxon>Arachnida</taxon>
        <taxon>Araneae</taxon>
        <taxon>Araneomorphae</taxon>
        <taxon>Entelegynae</taxon>
        <taxon>Araneoidea</taxon>
        <taxon>Araneidae</taxon>
        <taxon>Caerostris</taxon>
    </lineage>
</organism>
<evidence type="ECO:0000313" key="2">
    <source>
        <dbReference type="Proteomes" id="UP001054945"/>
    </source>
</evidence>
<name>A0AAV4NM32_CAEEX</name>
<comment type="caution">
    <text evidence="1">The sequence shown here is derived from an EMBL/GenBank/DDBJ whole genome shotgun (WGS) entry which is preliminary data.</text>
</comment>
<dbReference type="EMBL" id="BPLR01003547">
    <property type="protein sequence ID" value="GIX85854.1"/>
    <property type="molecule type" value="Genomic_DNA"/>
</dbReference>
<dbReference type="AlphaFoldDB" id="A0AAV4NM32"/>
<proteinExistence type="predicted"/>
<dbReference type="Proteomes" id="UP001054945">
    <property type="component" value="Unassembled WGS sequence"/>
</dbReference>
<evidence type="ECO:0000313" key="1">
    <source>
        <dbReference type="EMBL" id="GIX85854.1"/>
    </source>
</evidence>
<sequence length="130" mass="14693">MKNSTQQPDSRELPLLEITIVMLLKNPNRRNSPRREISNDLLWTRNLSQKGWKAQFRALVTTALSFAGKGYDMKNVMGLFLSRQCNSLVDDCWYEYVHVSSHKSAVCHSAGQLSRSVAPALLKSTILIAE</sequence>
<gene>
    <name evidence="1" type="ORF">CEXT_554421</name>
</gene>